<comment type="cofactor">
    <cofactor evidence="6">
        <name>[2Fe-2S] cluster</name>
        <dbReference type="ChEBI" id="CHEBI:190135"/>
    </cofactor>
</comment>
<evidence type="ECO:0000313" key="11">
    <source>
        <dbReference type="EMBL" id="MBP1954256.1"/>
    </source>
</evidence>
<evidence type="ECO:0000256" key="8">
    <source>
        <dbReference type="SAM" id="Phobius"/>
    </source>
</evidence>
<dbReference type="InterPro" id="IPR017941">
    <property type="entry name" value="Rieske_2Fe-2S"/>
</dbReference>
<dbReference type="Proteomes" id="UP000614609">
    <property type="component" value="Unassembled WGS sequence"/>
</dbReference>
<keyword evidence="4" id="KW-0411">Iron-sulfur</keyword>
<dbReference type="Pfam" id="PF00355">
    <property type="entry name" value="Rieske"/>
    <property type="match status" value="1"/>
</dbReference>
<dbReference type="GO" id="GO:0046872">
    <property type="term" value="F:metal ion binding"/>
    <property type="evidence" value="ECO:0007669"/>
    <property type="project" value="UniProtKB-KW"/>
</dbReference>
<protein>
    <submittedName>
        <fullName evidence="11">Rieske Fe-S protein</fullName>
    </submittedName>
</protein>
<feature type="compositionally biased region" description="Acidic residues" evidence="7">
    <location>
        <begin position="1"/>
        <end position="11"/>
    </location>
</feature>
<gene>
    <name evidence="10" type="ORF">GCM10009017_05900</name>
    <name evidence="11" type="ORF">J2752_001137</name>
</gene>
<dbReference type="Proteomes" id="UP000765891">
    <property type="component" value="Unassembled WGS sequence"/>
</dbReference>
<dbReference type="InterPro" id="IPR005805">
    <property type="entry name" value="Rieske_Fe-S_prot_C"/>
</dbReference>
<dbReference type="PROSITE" id="PS51296">
    <property type="entry name" value="RIESKE"/>
    <property type="match status" value="1"/>
</dbReference>
<dbReference type="InterPro" id="IPR036922">
    <property type="entry name" value="Rieske_2Fe-2S_sf"/>
</dbReference>
<keyword evidence="1" id="KW-0001">2Fe-2S</keyword>
<keyword evidence="8" id="KW-0812">Transmembrane</keyword>
<dbReference type="CDD" id="cd03467">
    <property type="entry name" value="Rieske"/>
    <property type="match status" value="1"/>
</dbReference>
<evidence type="ECO:0000259" key="9">
    <source>
        <dbReference type="PROSITE" id="PS51296"/>
    </source>
</evidence>
<reference evidence="11" key="3">
    <citation type="submission" date="2021-03" db="EMBL/GenBank/DDBJ databases">
        <title>Genomic Encyclopedia of Type Strains, Phase IV (KMG-IV): sequencing the most valuable type-strain genomes for metagenomic binning, comparative biology and taxonomic classification.</title>
        <authorList>
            <person name="Goeker M."/>
        </authorList>
    </citation>
    <scope>NUCLEOTIDE SEQUENCE</scope>
    <source>
        <strain evidence="11">DSM 22443</strain>
    </source>
</reference>
<organism evidence="10 12">
    <name type="scientific">Halarchaeum rubridurum</name>
    <dbReference type="NCBI Taxonomy" id="489911"/>
    <lineage>
        <taxon>Archaea</taxon>
        <taxon>Methanobacteriati</taxon>
        <taxon>Methanobacteriota</taxon>
        <taxon>Stenosarchaea group</taxon>
        <taxon>Halobacteria</taxon>
        <taxon>Halobacteriales</taxon>
        <taxon>Halobacteriaceae</taxon>
    </lineage>
</organism>
<comment type="caution">
    <text evidence="10">The sequence shown here is derived from an EMBL/GenBank/DDBJ whole genome shotgun (WGS) entry which is preliminary data.</text>
</comment>
<evidence type="ECO:0000256" key="2">
    <source>
        <dbReference type="ARBA" id="ARBA00022723"/>
    </source>
</evidence>
<dbReference type="InterPro" id="IPR014349">
    <property type="entry name" value="Rieske_Fe-S_prot"/>
</dbReference>
<proteinExistence type="predicted"/>
<dbReference type="RefSeq" id="WP_188869665.1">
    <property type="nucleotide sequence ID" value="NZ_BMOO01000001.1"/>
</dbReference>
<dbReference type="PRINTS" id="PR00162">
    <property type="entry name" value="RIESKE"/>
</dbReference>
<dbReference type="EMBL" id="JAGGKO010000001">
    <property type="protein sequence ID" value="MBP1954256.1"/>
    <property type="molecule type" value="Genomic_DNA"/>
</dbReference>
<dbReference type="OrthoDB" id="5623at2157"/>
<evidence type="ECO:0000256" key="7">
    <source>
        <dbReference type="SAM" id="MobiDB-lite"/>
    </source>
</evidence>
<keyword evidence="12" id="KW-1185">Reference proteome</keyword>
<reference evidence="10" key="2">
    <citation type="submission" date="2020-09" db="EMBL/GenBank/DDBJ databases">
        <authorList>
            <person name="Sun Q."/>
            <person name="Ohkuma M."/>
        </authorList>
    </citation>
    <scope>NUCLEOTIDE SEQUENCE</scope>
    <source>
        <strain evidence="10">JCM 16108</strain>
    </source>
</reference>
<evidence type="ECO:0000256" key="3">
    <source>
        <dbReference type="ARBA" id="ARBA00023004"/>
    </source>
</evidence>
<feature type="domain" description="Rieske" evidence="9">
    <location>
        <begin position="114"/>
        <end position="208"/>
    </location>
</feature>
<keyword evidence="3" id="KW-0408">Iron</keyword>
<feature type="region of interest" description="Disordered" evidence="7">
    <location>
        <begin position="1"/>
        <end position="26"/>
    </location>
</feature>
<dbReference type="PANTHER" id="PTHR10134">
    <property type="entry name" value="CYTOCHROME B-C1 COMPLEX SUBUNIT RIESKE, MITOCHONDRIAL"/>
    <property type="match status" value="1"/>
</dbReference>
<dbReference type="GO" id="GO:0016020">
    <property type="term" value="C:membrane"/>
    <property type="evidence" value="ECO:0007669"/>
    <property type="project" value="InterPro"/>
</dbReference>
<keyword evidence="8" id="KW-0472">Membrane</keyword>
<evidence type="ECO:0000256" key="5">
    <source>
        <dbReference type="ARBA" id="ARBA00023157"/>
    </source>
</evidence>
<dbReference type="Gene3D" id="2.102.10.10">
    <property type="entry name" value="Rieske [2Fe-2S] iron-sulphur domain"/>
    <property type="match status" value="1"/>
</dbReference>
<evidence type="ECO:0000313" key="10">
    <source>
        <dbReference type="EMBL" id="GGM58584.1"/>
    </source>
</evidence>
<dbReference type="GO" id="GO:0051537">
    <property type="term" value="F:2 iron, 2 sulfur cluster binding"/>
    <property type="evidence" value="ECO:0007669"/>
    <property type="project" value="UniProtKB-KW"/>
</dbReference>
<sequence>MSTNDDTDADTDAQAQSEVDYEEDRLQSTRRNAAKFFAALGGAAAIGSFAVTGLYGLDESALSGGPDYNYQTLYTQGTRVVDGEGNPLTVDAIEQGSGESMTVFPEKEGGGALQVPVATTLLVRFSEGDYSEPTMLDGTAQGYSAYSAVCTHAGCTVSQRTGPNDRDFLCPCHQSQFNPLSGAEVVSGPAPRPLPQLPVGVAEDGEQLIIATGPFEAHIGAGE</sequence>
<keyword evidence="2" id="KW-0479">Metal-binding</keyword>
<evidence type="ECO:0000256" key="6">
    <source>
        <dbReference type="ARBA" id="ARBA00034078"/>
    </source>
</evidence>
<feature type="transmembrane region" description="Helical" evidence="8">
    <location>
        <begin position="36"/>
        <end position="57"/>
    </location>
</feature>
<dbReference type="EMBL" id="BMOO01000001">
    <property type="protein sequence ID" value="GGM58584.1"/>
    <property type="molecule type" value="Genomic_DNA"/>
</dbReference>
<reference evidence="10" key="1">
    <citation type="journal article" date="2014" name="Int. J. Syst. Evol. Microbiol.">
        <title>Complete genome sequence of Corynebacterium casei LMG S-19264T (=DSM 44701T), isolated from a smear-ripened cheese.</title>
        <authorList>
            <consortium name="US DOE Joint Genome Institute (JGI-PGF)"/>
            <person name="Walter F."/>
            <person name="Albersmeier A."/>
            <person name="Kalinowski J."/>
            <person name="Ruckert C."/>
        </authorList>
    </citation>
    <scope>NUCLEOTIDE SEQUENCE</scope>
    <source>
        <strain evidence="10">JCM 16108</strain>
    </source>
</reference>
<name>A0A830FY89_9EURY</name>
<accession>A0A830FY89</accession>
<evidence type="ECO:0000313" key="12">
    <source>
        <dbReference type="Proteomes" id="UP000614609"/>
    </source>
</evidence>
<evidence type="ECO:0000256" key="1">
    <source>
        <dbReference type="ARBA" id="ARBA00022714"/>
    </source>
</evidence>
<keyword evidence="8" id="KW-1133">Transmembrane helix</keyword>
<dbReference type="SUPFAM" id="SSF50022">
    <property type="entry name" value="ISP domain"/>
    <property type="match status" value="1"/>
</dbReference>
<dbReference type="AlphaFoldDB" id="A0A830FY89"/>
<keyword evidence="5" id="KW-1015">Disulfide bond</keyword>
<evidence type="ECO:0000256" key="4">
    <source>
        <dbReference type="ARBA" id="ARBA00023014"/>
    </source>
</evidence>